<dbReference type="PANTHER" id="PTHR34980">
    <property type="entry name" value="INNER MEMBRANE PROTEIN-RELATED-RELATED"/>
    <property type="match status" value="1"/>
</dbReference>
<comment type="caution">
    <text evidence="2">The sequence shown here is derived from an EMBL/GenBank/DDBJ whole genome shotgun (WGS) entry which is preliminary data.</text>
</comment>
<dbReference type="OrthoDB" id="9812349at2"/>
<keyword evidence="3" id="KW-1185">Reference proteome</keyword>
<dbReference type="PANTHER" id="PTHR34980:SF2">
    <property type="entry name" value="INNER MEMBRANE PROTEIN YHAH-RELATED"/>
    <property type="match status" value="1"/>
</dbReference>
<dbReference type="InterPro" id="IPR008523">
    <property type="entry name" value="DUF805"/>
</dbReference>
<keyword evidence="1" id="KW-0472">Membrane</keyword>
<gene>
    <name evidence="2" type="ORF">CDA63_19855</name>
</gene>
<dbReference type="GO" id="GO:0005886">
    <property type="term" value="C:plasma membrane"/>
    <property type="evidence" value="ECO:0007669"/>
    <property type="project" value="TreeGrafter"/>
</dbReference>
<accession>A0A246FFR4</accession>
<name>A0A246FFR4_9BACT</name>
<evidence type="ECO:0008006" key="4">
    <source>
        <dbReference type="Google" id="ProtNLM"/>
    </source>
</evidence>
<feature type="transmembrane region" description="Helical" evidence="1">
    <location>
        <begin position="23"/>
        <end position="44"/>
    </location>
</feature>
<evidence type="ECO:0000313" key="2">
    <source>
        <dbReference type="EMBL" id="OWP61355.1"/>
    </source>
</evidence>
<dbReference type="RefSeq" id="WP_088466193.1">
    <property type="nucleotide sequence ID" value="NZ_NIRR01000079.1"/>
</dbReference>
<keyword evidence="1" id="KW-1133">Transmembrane helix</keyword>
<dbReference type="AlphaFoldDB" id="A0A246FFR4"/>
<dbReference type="EMBL" id="NIRR01000079">
    <property type="protein sequence ID" value="OWP61355.1"/>
    <property type="molecule type" value="Genomic_DNA"/>
</dbReference>
<evidence type="ECO:0000313" key="3">
    <source>
        <dbReference type="Proteomes" id="UP000197277"/>
    </source>
</evidence>
<organism evidence="2 3">
    <name type="scientific">Hymenobacter amundsenii</name>
    <dbReference type="NCBI Taxonomy" id="2006685"/>
    <lineage>
        <taxon>Bacteria</taxon>
        <taxon>Pseudomonadati</taxon>
        <taxon>Bacteroidota</taxon>
        <taxon>Cytophagia</taxon>
        <taxon>Cytophagales</taxon>
        <taxon>Hymenobacteraceae</taxon>
        <taxon>Hymenobacter</taxon>
    </lineage>
</organism>
<keyword evidence="1" id="KW-0812">Transmembrane</keyword>
<reference evidence="2 3" key="1">
    <citation type="submission" date="2017-06" db="EMBL/GenBank/DDBJ databases">
        <title>Hymenobacter amundsenii sp. nov. isolated from regoliths in Antarctica.</title>
        <authorList>
            <person name="Sedlacek I."/>
            <person name="Kralova S."/>
            <person name="Pantucek R."/>
            <person name="Svec P."/>
            <person name="Holochova P."/>
            <person name="Stankova E."/>
            <person name="Vrbovska V."/>
            <person name="Busse H.-J."/>
        </authorList>
    </citation>
    <scope>NUCLEOTIDE SEQUENCE [LARGE SCALE GENOMIC DNA]</scope>
    <source>
        <strain evidence="2 3">CCM 8682</strain>
    </source>
</reference>
<feature type="transmembrane region" description="Helical" evidence="1">
    <location>
        <begin position="56"/>
        <end position="73"/>
    </location>
</feature>
<evidence type="ECO:0000256" key="1">
    <source>
        <dbReference type="SAM" id="Phobius"/>
    </source>
</evidence>
<feature type="transmembrane region" description="Helical" evidence="1">
    <location>
        <begin position="85"/>
        <end position="104"/>
    </location>
</feature>
<proteinExistence type="predicted"/>
<sequence>MEYFLHGLRNYAVFSGRARRKEYWMFLLFQLIFGIVAMVADGLLGTTWEAGGGGGMIYTVYSLALIVPGLAVSVRRLHDVGKSGWFSFIALIPLVGIIWLLILYCKEGTPGENKYGPNPKAEFAY</sequence>
<dbReference type="Proteomes" id="UP000197277">
    <property type="component" value="Unassembled WGS sequence"/>
</dbReference>
<protein>
    <recommendedName>
        <fullName evidence="4">DUF805 domain-containing protein</fullName>
    </recommendedName>
</protein>
<dbReference type="Pfam" id="PF05656">
    <property type="entry name" value="DUF805"/>
    <property type="match status" value="1"/>
</dbReference>